<dbReference type="Proteomes" id="UP001167796">
    <property type="component" value="Unassembled WGS sequence"/>
</dbReference>
<proteinExistence type="predicted"/>
<evidence type="ECO:0000313" key="1">
    <source>
        <dbReference type="EMBL" id="MDO7847582.1"/>
    </source>
</evidence>
<gene>
    <name evidence="1" type="ORF">Q5H92_14525</name>
</gene>
<keyword evidence="2" id="KW-1185">Reference proteome</keyword>
<protein>
    <submittedName>
        <fullName evidence="1">Uncharacterized protein</fullName>
    </submittedName>
</protein>
<name>A0ABT9AFX4_9BACT</name>
<accession>A0ABT9AFX4</accession>
<comment type="caution">
    <text evidence="1">The sequence shown here is derived from an EMBL/GenBank/DDBJ whole genome shotgun (WGS) entry which is preliminary data.</text>
</comment>
<dbReference type="RefSeq" id="WP_305012259.1">
    <property type="nucleotide sequence ID" value="NZ_JAUQSX010000007.1"/>
</dbReference>
<reference evidence="1" key="1">
    <citation type="submission" date="2023-07" db="EMBL/GenBank/DDBJ databases">
        <authorList>
            <person name="Kim M.K."/>
        </authorList>
    </citation>
    <scope>NUCLEOTIDE SEQUENCE</scope>
    <source>
        <strain evidence="1">M29</strain>
    </source>
</reference>
<organism evidence="1 2">
    <name type="scientific">Hymenobacter mellowenesis</name>
    <dbReference type="NCBI Taxonomy" id="3063995"/>
    <lineage>
        <taxon>Bacteria</taxon>
        <taxon>Pseudomonadati</taxon>
        <taxon>Bacteroidota</taxon>
        <taxon>Cytophagia</taxon>
        <taxon>Cytophagales</taxon>
        <taxon>Hymenobacteraceae</taxon>
        <taxon>Hymenobacter</taxon>
    </lineage>
</organism>
<dbReference type="EMBL" id="JAUQSX010000007">
    <property type="protein sequence ID" value="MDO7847582.1"/>
    <property type="molecule type" value="Genomic_DNA"/>
</dbReference>
<sequence>MALLYYNPTHPGHYPPETLTEKAYWTFRAWEDMALEEEEYARQQAMEEEAAHMEYHSSQLEWFEYQHLA</sequence>
<evidence type="ECO:0000313" key="2">
    <source>
        <dbReference type="Proteomes" id="UP001167796"/>
    </source>
</evidence>